<keyword evidence="2" id="KW-1185">Reference proteome</keyword>
<dbReference type="EMBL" id="MSIF01000014">
    <property type="protein sequence ID" value="OLF07793.1"/>
    <property type="molecule type" value="Genomic_DNA"/>
</dbReference>
<gene>
    <name evidence="1" type="ORF">BLA60_26070</name>
</gene>
<comment type="caution">
    <text evidence="1">The sequence shown here is derived from an EMBL/GenBank/DDBJ whole genome shotgun (WGS) entry which is preliminary data.</text>
</comment>
<organism evidence="1 2">
    <name type="scientific">Actinophytocola xinjiangensis</name>
    <dbReference type="NCBI Taxonomy" id="485602"/>
    <lineage>
        <taxon>Bacteria</taxon>
        <taxon>Bacillati</taxon>
        <taxon>Actinomycetota</taxon>
        <taxon>Actinomycetes</taxon>
        <taxon>Pseudonocardiales</taxon>
        <taxon>Pseudonocardiaceae</taxon>
    </lineage>
</organism>
<dbReference type="OrthoDB" id="3694733at2"/>
<dbReference type="Proteomes" id="UP000185696">
    <property type="component" value="Unassembled WGS sequence"/>
</dbReference>
<sequence length="123" mass="12998">MYESVGSAVTAFSSAAASGQVTIEAAAAEDALNKITKVKDELITLLQGTSFGGGGWDVRLGANPVGQAMASKSVGRYEGSDSFTAALRLLLDETQKAEEALRRSIDNYIEIDDDFADNYGRQA</sequence>
<protein>
    <submittedName>
        <fullName evidence="1">Uncharacterized protein</fullName>
    </submittedName>
</protein>
<name>A0A7Z1AWK4_9PSEU</name>
<accession>A0A7Z1AWK4</accession>
<proteinExistence type="predicted"/>
<reference evidence="1 2" key="1">
    <citation type="submission" date="2016-12" db="EMBL/GenBank/DDBJ databases">
        <title>The draft genome sequence of Actinophytocola xinjiangensis.</title>
        <authorList>
            <person name="Wang W."/>
            <person name="Yuan L."/>
        </authorList>
    </citation>
    <scope>NUCLEOTIDE SEQUENCE [LARGE SCALE GENOMIC DNA]</scope>
    <source>
        <strain evidence="1 2">CGMCC 4.4663</strain>
    </source>
</reference>
<dbReference type="RefSeq" id="WP_075135633.1">
    <property type="nucleotide sequence ID" value="NZ_MSIF01000014.1"/>
</dbReference>
<dbReference type="AlphaFoldDB" id="A0A7Z1AWK4"/>
<evidence type="ECO:0000313" key="1">
    <source>
        <dbReference type="EMBL" id="OLF07793.1"/>
    </source>
</evidence>
<evidence type="ECO:0000313" key="2">
    <source>
        <dbReference type="Proteomes" id="UP000185696"/>
    </source>
</evidence>